<dbReference type="PANTHER" id="PTHR33406:SF13">
    <property type="entry name" value="MEMBRANE PROTEIN YDFJ"/>
    <property type="match status" value="1"/>
</dbReference>
<feature type="transmembrane region" description="Helical" evidence="7">
    <location>
        <begin position="498"/>
        <end position="516"/>
    </location>
</feature>
<dbReference type="Pfam" id="PF02460">
    <property type="entry name" value="Patched"/>
    <property type="match status" value="1"/>
</dbReference>
<protein>
    <submittedName>
        <fullName evidence="9">RND family transporter</fullName>
    </submittedName>
</protein>
<feature type="transmembrane region" description="Helical" evidence="7">
    <location>
        <begin position="778"/>
        <end position="798"/>
    </location>
</feature>
<feature type="transmembrane region" description="Helical" evidence="7">
    <location>
        <begin position="750"/>
        <end position="772"/>
    </location>
</feature>
<evidence type="ECO:0000256" key="1">
    <source>
        <dbReference type="ARBA" id="ARBA00004651"/>
    </source>
</evidence>
<dbReference type="InterPro" id="IPR000731">
    <property type="entry name" value="SSD"/>
</dbReference>
<feature type="transmembrane region" description="Helical" evidence="7">
    <location>
        <begin position="723"/>
        <end position="743"/>
    </location>
</feature>
<feature type="domain" description="SSD" evidence="8">
    <location>
        <begin position="752"/>
        <end position="879"/>
    </location>
</feature>
<dbReference type="EMBL" id="JBHSZQ010000014">
    <property type="protein sequence ID" value="MFC7126033.1"/>
    <property type="molecule type" value="Genomic_DNA"/>
</dbReference>
<dbReference type="PANTHER" id="PTHR33406">
    <property type="entry name" value="MEMBRANE PROTEIN MJ1562-RELATED"/>
    <property type="match status" value="1"/>
</dbReference>
<accession>A0ABD5XAR1</accession>
<sequence>MTWLDSVLGLVTTRRKSVIVLSLVMILLVGAGAGNIQESTEMELFEEEPSEVEAERTVQEQFSPSGENSTALVVAVRNKSGNVLSRDSLLASLRYQQSVYNNETVAGTLVDEQAMLGIENLVAATAIRQDQRSQQPSESPQQQPREQGQPQESAVNPSTQSQTPPLAAQITQLESMSEEHVEQVLGQLLDPEQGSGQVNTLAVELLPRGYEPGSTESTARLTVVRHKTDGVVVSLPELSEEVREGQVAAAAIADNVPRDEYRPSGFGLLLVEEQLSIGESLSLVGPIALLFVLLTLSVAYRDAVDLLLGVVGIVLVLLWTFGAMGWLGIDFTLLMIVTPVLLIGLSIDYCIHVVMRYREIRTGNGVGEHSSVVDSERSGSTASDEETTRAPIRLAMRDGLVGLSPALMLVTVTAVVGFLSILTTGVPVMRGFAVATAVGILGALVVFGIVVPALKVELDEWLTSRGYDRTNSAFGTSGHLRRFLSGVARVSYHRPKTILLVVLVVSSLGLAAGTQVETEFSTDTYIAEDAPEWTQELPEPLAPSEYEVRDTREFLYSNFQSPDQQVHILVEGNVTSPDALDAVASAERAAVDSPVTFTQSTGDAAVAGPVGTMQALAQTNETFAAQYDRTDTDRDGVPDRNVERLFDTASETTPTRSDRLLHTTDSKYDSLRIAVTVNGTAEPSTIASEMRSVGDVATTDETTVSVAGRPIVNELSQRQLASVTGRGMVVTLLTVLAVLLVAFRYKQANASLGAVTLIPVVLGVSWVLGAMYLAGIPFSFATAMIGSIAVGLGVDYAIHMSERYGHELEKHENIETALEESVVGTGGALFSSAATTAAGFGVLAFALVPILQQFGLIIALTLVFALVASVLVLPSLLVLWSRYLHTL</sequence>
<feature type="transmembrane region" description="Helical" evidence="7">
    <location>
        <begin position="333"/>
        <end position="351"/>
    </location>
</feature>
<evidence type="ECO:0000256" key="2">
    <source>
        <dbReference type="ARBA" id="ARBA00022475"/>
    </source>
</evidence>
<dbReference type="InterPro" id="IPR050545">
    <property type="entry name" value="Mycobact_MmpL"/>
</dbReference>
<comment type="subcellular location">
    <subcellularLocation>
        <location evidence="1">Cell membrane</location>
        <topology evidence="1">Multi-pass membrane protein</topology>
    </subcellularLocation>
</comment>
<keyword evidence="4 7" id="KW-1133">Transmembrane helix</keyword>
<feature type="transmembrane region" description="Helical" evidence="7">
    <location>
        <begin position="828"/>
        <end position="848"/>
    </location>
</feature>
<reference evidence="9 10" key="1">
    <citation type="journal article" date="2014" name="Int. J. Syst. Evol. Microbiol.">
        <title>Complete genome sequence of Corynebacterium casei LMG S-19264T (=DSM 44701T), isolated from a smear-ripened cheese.</title>
        <authorList>
            <consortium name="US DOE Joint Genome Institute (JGI-PGF)"/>
            <person name="Walter F."/>
            <person name="Albersmeier A."/>
            <person name="Kalinowski J."/>
            <person name="Ruckert C."/>
        </authorList>
    </citation>
    <scope>NUCLEOTIDE SEQUENCE [LARGE SCALE GENOMIC DNA]</scope>
    <source>
        <strain evidence="9 10">CGMCC 4.7215</strain>
    </source>
</reference>
<proteinExistence type="predicted"/>
<dbReference type="Pfam" id="PF03176">
    <property type="entry name" value="MMPL"/>
    <property type="match status" value="1"/>
</dbReference>
<evidence type="ECO:0000256" key="4">
    <source>
        <dbReference type="ARBA" id="ARBA00022989"/>
    </source>
</evidence>
<keyword evidence="3 7" id="KW-0812">Transmembrane</keyword>
<name>A0ABD5XAR1_9EURY</name>
<feature type="domain" description="SSD" evidence="8">
    <location>
        <begin position="307"/>
        <end position="457"/>
    </location>
</feature>
<organism evidence="9 10">
    <name type="scientific">Halovenus rubra</name>
    <dbReference type="NCBI Taxonomy" id="869890"/>
    <lineage>
        <taxon>Archaea</taxon>
        <taxon>Methanobacteriati</taxon>
        <taxon>Methanobacteriota</taxon>
        <taxon>Stenosarchaea group</taxon>
        <taxon>Halobacteria</taxon>
        <taxon>Halobacteriales</taxon>
        <taxon>Haloarculaceae</taxon>
        <taxon>Halovenus</taxon>
    </lineage>
</organism>
<feature type="compositionally biased region" description="Polar residues" evidence="6">
    <location>
        <begin position="154"/>
        <end position="166"/>
    </location>
</feature>
<feature type="transmembrane region" description="Helical" evidence="7">
    <location>
        <begin position="280"/>
        <end position="299"/>
    </location>
</feature>
<dbReference type="PROSITE" id="PS50156">
    <property type="entry name" value="SSD"/>
    <property type="match status" value="2"/>
</dbReference>
<evidence type="ECO:0000256" key="3">
    <source>
        <dbReference type="ARBA" id="ARBA00022692"/>
    </source>
</evidence>
<gene>
    <name evidence="9" type="ORF">ACFQJ7_08285</name>
</gene>
<keyword evidence="2" id="KW-1003">Cell membrane</keyword>
<dbReference type="Gene3D" id="1.20.1640.10">
    <property type="entry name" value="Multidrug efflux transporter AcrB transmembrane domain"/>
    <property type="match status" value="2"/>
</dbReference>
<dbReference type="Proteomes" id="UP001596414">
    <property type="component" value="Unassembled WGS sequence"/>
</dbReference>
<dbReference type="SUPFAM" id="SSF82866">
    <property type="entry name" value="Multidrug efflux transporter AcrB transmembrane domain"/>
    <property type="match status" value="2"/>
</dbReference>
<feature type="region of interest" description="Disordered" evidence="6">
    <location>
        <begin position="368"/>
        <end position="387"/>
    </location>
</feature>
<dbReference type="InterPro" id="IPR003392">
    <property type="entry name" value="PTHD_SSD"/>
</dbReference>
<evidence type="ECO:0000256" key="6">
    <source>
        <dbReference type="SAM" id="MobiDB-lite"/>
    </source>
</evidence>
<feature type="transmembrane region" description="Helical" evidence="7">
    <location>
        <begin position="306"/>
        <end position="327"/>
    </location>
</feature>
<keyword evidence="5 7" id="KW-0472">Membrane</keyword>
<dbReference type="RefSeq" id="WP_267639028.1">
    <property type="nucleotide sequence ID" value="NZ_JAODIY010000047.1"/>
</dbReference>
<evidence type="ECO:0000256" key="5">
    <source>
        <dbReference type="ARBA" id="ARBA00023136"/>
    </source>
</evidence>
<feature type="transmembrane region" description="Helical" evidence="7">
    <location>
        <begin position="399"/>
        <end position="422"/>
    </location>
</feature>
<comment type="caution">
    <text evidence="9">The sequence shown here is derived from an EMBL/GenBank/DDBJ whole genome shotgun (WGS) entry which is preliminary data.</text>
</comment>
<dbReference type="GO" id="GO:0005886">
    <property type="term" value="C:plasma membrane"/>
    <property type="evidence" value="ECO:0007669"/>
    <property type="project" value="UniProtKB-SubCell"/>
</dbReference>
<feature type="transmembrane region" description="Helical" evidence="7">
    <location>
        <begin position="428"/>
        <end position="454"/>
    </location>
</feature>
<feature type="transmembrane region" description="Helical" evidence="7">
    <location>
        <begin position="854"/>
        <end position="880"/>
    </location>
</feature>
<feature type="compositionally biased region" description="Low complexity" evidence="6">
    <location>
        <begin position="132"/>
        <end position="153"/>
    </location>
</feature>
<dbReference type="AlphaFoldDB" id="A0ABD5XAR1"/>
<dbReference type="InterPro" id="IPR004869">
    <property type="entry name" value="MMPL_dom"/>
</dbReference>
<evidence type="ECO:0000256" key="7">
    <source>
        <dbReference type="SAM" id="Phobius"/>
    </source>
</evidence>
<evidence type="ECO:0000313" key="10">
    <source>
        <dbReference type="Proteomes" id="UP001596414"/>
    </source>
</evidence>
<evidence type="ECO:0000259" key="8">
    <source>
        <dbReference type="PROSITE" id="PS50156"/>
    </source>
</evidence>
<feature type="region of interest" description="Disordered" evidence="6">
    <location>
        <begin position="129"/>
        <end position="166"/>
    </location>
</feature>
<evidence type="ECO:0000313" key="9">
    <source>
        <dbReference type="EMBL" id="MFC7126033.1"/>
    </source>
</evidence>